<reference evidence="2 3" key="1">
    <citation type="journal article" date="2023" name="Hortic Res">
        <title>The complete reference genome for grapevine (Vitis vinifera L.) genetics and breeding.</title>
        <authorList>
            <person name="Shi X."/>
            <person name="Cao S."/>
            <person name="Wang X."/>
            <person name="Huang S."/>
            <person name="Wang Y."/>
            <person name="Liu Z."/>
            <person name="Liu W."/>
            <person name="Leng X."/>
            <person name="Peng Y."/>
            <person name="Wang N."/>
            <person name="Wang Y."/>
            <person name="Ma Z."/>
            <person name="Xu X."/>
            <person name="Zhang F."/>
            <person name="Xue H."/>
            <person name="Zhong H."/>
            <person name="Wang Y."/>
            <person name="Zhang K."/>
            <person name="Velt A."/>
            <person name="Avia K."/>
            <person name="Holtgrawe D."/>
            <person name="Grimplet J."/>
            <person name="Matus J.T."/>
            <person name="Ware D."/>
            <person name="Wu X."/>
            <person name="Wang H."/>
            <person name="Liu C."/>
            <person name="Fang Y."/>
            <person name="Rustenholz C."/>
            <person name="Cheng Z."/>
            <person name="Xiao H."/>
            <person name="Zhou Y."/>
        </authorList>
    </citation>
    <scope>NUCLEOTIDE SEQUENCE [LARGE SCALE GENOMIC DNA]</scope>
    <source>
        <strain evidence="3">cv. Pinot noir / PN40024</strain>
        <tissue evidence="2">Leaf</tissue>
    </source>
</reference>
<dbReference type="InterPro" id="IPR006868">
    <property type="entry name" value="DUF630"/>
</dbReference>
<evidence type="ECO:0000313" key="2">
    <source>
        <dbReference type="EMBL" id="WJZ92194.1"/>
    </source>
</evidence>
<accession>A0ABY9CAM3</accession>
<dbReference type="Pfam" id="PF04783">
    <property type="entry name" value="DUF630"/>
    <property type="match status" value="1"/>
</dbReference>
<evidence type="ECO:0000313" key="3">
    <source>
        <dbReference type="Proteomes" id="UP001227230"/>
    </source>
</evidence>
<keyword evidence="3" id="KW-1185">Reference proteome</keyword>
<dbReference type="Proteomes" id="UP001227230">
    <property type="component" value="Chromosome 7"/>
</dbReference>
<dbReference type="PANTHER" id="PTHR21450:SF35">
    <property type="entry name" value="TRANSCRIPTION FACTOR, PUTATIVE (DUF630 AND DUF632)-RELATED"/>
    <property type="match status" value="1"/>
</dbReference>
<dbReference type="EMBL" id="CP126654">
    <property type="protein sequence ID" value="WJZ92194.1"/>
    <property type="molecule type" value="Genomic_DNA"/>
</dbReference>
<feature type="domain" description="DUF630" evidence="1">
    <location>
        <begin position="1"/>
        <end position="59"/>
    </location>
</feature>
<protein>
    <recommendedName>
        <fullName evidence="1">DUF630 domain-containing protein</fullName>
    </recommendedName>
</protein>
<organism evidence="2 3">
    <name type="scientific">Vitis vinifera</name>
    <name type="common">Grape</name>
    <dbReference type="NCBI Taxonomy" id="29760"/>
    <lineage>
        <taxon>Eukaryota</taxon>
        <taxon>Viridiplantae</taxon>
        <taxon>Streptophyta</taxon>
        <taxon>Embryophyta</taxon>
        <taxon>Tracheophyta</taxon>
        <taxon>Spermatophyta</taxon>
        <taxon>Magnoliopsida</taxon>
        <taxon>eudicotyledons</taxon>
        <taxon>Gunneridae</taxon>
        <taxon>Pentapetalae</taxon>
        <taxon>rosids</taxon>
        <taxon>Vitales</taxon>
        <taxon>Vitaceae</taxon>
        <taxon>Viteae</taxon>
        <taxon>Vitis</taxon>
    </lineage>
</organism>
<gene>
    <name evidence="2" type="ORF">VitviT2T_011206</name>
</gene>
<name>A0ABY9CAM3_VITVI</name>
<dbReference type="PANTHER" id="PTHR21450">
    <property type="entry name" value="PROTEIN ALTERED PHOSPHATE STARVATION RESPONSE 1"/>
    <property type="match status" value="1"/>
</dbReference>
<evidence type="ECO:0000259" key="1">
    <source>
        <dbReference type="Pfam" id="PF04783"/>
    </source>
</evidence>
<sequence length="111" mass="12856">MDYASSKTEKNEALRFCKEWRRFIKQAIDSRYGLVAAHVSYTESLRNFGNALRRFVEAEALIEPSLSMLATKLDKTPSESSYPSPFPSHNSFSSNLQIELYEIRSYCCCYY</sequence>
<proteinExistence type="predicted"/>